<dbReference type="AlphaFoldDB" id="A0AAD7Z970"/>
<dbReference type="EMBL" id="JASPKZ010009802">
    <property type="protein sequence ID" value="KAJ9576258.1"/>
    <property type="molecule type" value="Genomic_DNA"/>
</dbReference>
<feature type="non-terminal residue" evidence="1">
    <location>
        <position position="51"/>
    </location>
</feature>
<reference evidence="1" key="2">
    <citation type="submission" date="2023-05" db="EMBL/GenBank/DDBJ databases">
        <authorList>
            <person name="Fouks B."/>
        </authorList>
    </citation>
    <scope>NUCLEOTIDE SEQUENCE</scope>
    <source>
        <strain evidence="1">Stay&amp;Tobe</strain>
        <tissue evidence="1">Testes</tissue>
    </source>
</reference>
<sequence>FAEPAEYLSPDRSRSGISSALDVIYLKYYSTFNAEKLGTKRIVVRSFVSDN</sequence>
<organism evidence="1 2">
    <name type="scientific">Diploptera punctata</name>
    <name type="common">Pacific beetle cockroach</name>
    <dbReference type="NCBI Taxonomy" id="6984"/>
    <lineage>
        <taxon>Eukaryota</taxon>
        <taxon>Metazoa</taxon>
        <taxon>Ecdysozoa</taxon>
        <taxon>Arthropoda</taxon>
        <taxon>Hexapoda</taxon>
        <taxon>Insecta</taxon>
        <taxon>Pterygota</taxon>
        <taxon>Neoptera</taxon>
        <taxon>Polyneoptera</taxon>
        <taxon>Dictyoptera</taxon>
        <taxon>Blattodea</taxon>
        <taxon>Blaberoidea</taxon>
        <taxon>Blaberidae</taxon>
        <taxon>Diplopterinae</taxon>
        <taxon>Diploptera</taxon>
    </lineage>
</organism>
<protein>
    <submittedName>
        <fullName evidence="1">Uncharacterized protein</fullName>
    </submittedName>
</protein>
<feature type="non-terminal residue" evidence="1">
    <location>
        <position position="1"/>
    </location>
</feature>
<reference evidence="1" key="1">
    <citation type="journal article" date="2023" name="IScience">
        <title>Live-bearing cockroach genome reveals convergent evolutionary mechanisms linked to viviparity in insects and beyond.</title>
        <authorList>
            <person name="Fouks B."/>
            <person name="Harrison M.C."/>
            <person name="Mikhailova A.A."/>
            <person name="Marchal E."/>
            <person name="English S."/>
            <person name="Carruthers M."/>
            <person name="Jennings E.C."/>
            <person name="Chiamaka E.L."/>
            <person name="Frigard R.A."/>
            <person name="Pippel M."/>
            <person name="Attardo G.M."/>
            <person name="Benoit J.B."/>
            <person name="Bornberg-Bauer E."/>
            <person name="Tobe S.S."/>
        </authorList>
    </citation>
    <scope>NUCLEOTIDE SEQUENCE</scope>
    <source>
        <strain evidence="1">Stay&amp;Tobe</strain>
    </source>
</reference>
<dbReference type="Proteomes" id="UP001233999">
    <property type="component" value="Unassembled WGS sequence"/>
</dbReference>
<comment type="caution">
    <text evidence="1">The sequence shown here is derived from an EMBL/GenBank/DDBJ whole genome shotgun (WGS) entry which is preliminary data.</text>
</comment>
<evidence type="ECO:0000313" key="2">
    <source>
        <dbReference type="Proteomes" id="UP001233999"/>
    </source>
</evidence>
<name>A0AAD7Z970_DIPPU</name>
<keyword evidence="2" id="KW-1185">Reference proteome</keyword>
<evidence type="ECO:0000313" key="1">
    <source>
        <dbReference type="EMBL" id="KAJ9576258.1"/>
    </source>
</evidence>
<accession>A0AAD7Z970</accession>
<gene>
    <name evidence="1" type="ORF">L9F63_006857</name>
</gene>
<proteinExistence type="predicted"/>